<dbReference type="EMBL" id="AMCI01000005">
    <property type="protein sequence ID" value="EJX11102.1"/>
    <property type="molecule type" value="Genomic_DNA"/>
</dbReference>
<dbReference type="GO" id="GO:0006508">
    <property type="term" value="P:proteolysis"/>
    <property type="evidence" value="ECO:0007669"/>
    <property type="project" value="UniProtKB-KW"/>
</dbReference>
<dbReference type="NCBIfam" id="TIGR00225">
    <property type="entry name" value="prc"/>
    <property type="match status" value="1"/>
</dbReference>
<dbReference type="GO" id="GO:0008236">
    <property type="term" value="F:serine-type peptidase activity"/>
    <property type="evidence" value="ECO:0007669"/>
    <property type="project" value="UniProtKB-KW"/>
</dbReference>
<evidence type="ECO:0000256" key="4">
    <source>
        <dbReference type="ARBA" id="ARBA00022825"/>
    </source>
</evidence>
<evidence type="ECO:0000313" key="6">
    <source>
        <dbReference type="EMBL" id="EJX11102.1"/>
    </source>
</evidence>
<organism evidence="6">
    <name type="scientific">gut metagenome</name>
    <dbReference type="NCBI Taxonomy" id="749906"/>
    <lineage>
        <taxon>unclassified sequences</taxon>
        <taxon>metagenomes</taxon>
        <taxon>organismal metagenomes</taxon>
    </lineage>
</organism>
<dbReference type="PANTHER" id="PTHR32060:SF30">
    <property type="entry name" value="CARBOXY-TERMINAL PROCESSING PROTEASE CTPA"/>
    <property type="match status" value="1"/>
</dbReference>
<dbReference type="FunFam" id="2.30.42.10:FF:000063">
    <property type="entry name" value="Peptidase, S41 family"/>
    <property type="match status" value="1"/>
</dbReference>
<dbReference type="Pfam" id="PF03572">
    <property type="entry name" value="Peptidase_S41"/>
    <property type="match status" value="1"/>
</dbReference>
<dbReference type="GO" id="GO:0030288">
    <property type="term" value="C:outer membrane-bounded periplasmic space"/>
    <property type="evidence" value="ECO:0007669"/>
    <property type="project" value="TreeGrafter"/>
</dbReference>
<dbReference type="GO" id="GO:0004175">
    <property type="term" value="F:endopeptidase activity"/>
    <property type="evidence" value="ECO:0007669"/>
    <property type="project" value="TreeGrafter"/>
</dbReference>
<evidence type="ECO:0000256" key="3">
    <source>
        <dbReference type="ARBA" id="ARBA00022801"/>
    </source>
</evidence>
<comment type="caution">
    <text evidence="6">The sequence shown here is derived from an EMBL/GenBank/DDBJ whole genome shotgun (WGS) entry which is preliminary data.</text>
</comment>
<evidence type="ECO:0000256" key="2">
    <source>
        <dbReference type="ARBA" id="ARBA00022670"/>
    </source>
</evidence>
<dbReference type="AlphaFoldDB" id="J9GRN2"/>
<dbReference type="CDD" id="cd06782">
    <property type="entry name" value="cpPDZ_CPP-like"/>
    <property type="match status" value="1"/>
</dbReference>
<name>J9GRN2_9ZZZZ</name>
<dbReference type="PROSITE" id="PS50106">
    <property type="entry name" value="PDZ"/>
    <property type="match status" value="1"/>
</dbReference>
<dbReference type="CDD" id="cd07560">
    <property type="entry name" value="Peptidase_S41_CPP"/>
    <property type="match status" value="1"/>
</dbReference>
<protein>
    <submittedName>
        <fullName evidence="6">Peptidase, S41 family</fullName>
    </submittedName>
</protein>
<dbReference type="GO" id="GO:0007165">
    <property type="term" value="P:signal transduction"/>
    <property type="evidence" value="ECO:0007669"/>
    <property type="project" value="TreeGrafter"/>
</dbReference>
<keyword evidence="3" id="KW-0378">Hydrolase</keyword>
<dbReference type="InterPro" id="IPR005151">
    <property type="entry name" value="Tail-specific_protease"/>
</dbReference>
<proteinExistence type="inferred from homology"/>
<dbReference type="SMART" id="SM00245">
    <property type="entry name" value="TSPc"/>
    <property type="match status" value="1"/>
</dbReference>
<dbReference type="InterPro" id="IPR001478">
    <property type="entry name" value="PDZ"/>
</dbReference>
<dbReference type="PANTHER" id="PTHR32060">
    <property type="entry name" value="TAIL-SPECIFIC PROTEASE"/>
    <property type="match status" value="1"/>
</dbReference>
<dbReference type="Gene3D" id="3.90.226.10">
    <property type="entry name" value="2-enoyl-CoA Hydratase, Chain A, domain 1"/>
    <property type="match status" value="1"/>
</dbReference>
<comment type="similarity">
    <text evidence="1">Belongs to the peptidase S41A family.</text>
</comment>
<dbReference type="InterPro" id="IPR041489">
    <property type="entry name" value="PDZ_6"/>
</dbReference>
<sequence>MKRMNEPLQGNFEGIGIQFNMAEDTLLVIQPVSGGPAEKAGILAGDRIVSVEDTVIAGVKMSTEDIMRRLRGPKDTKVNLRVLRRGVKDPLPFTLKRAKIPVFSLDAAYLMKDRVGYIRINRFAATTHEEFRKALAELQRQGMKDLVLDLQGNGGGYLNAAIDIANEFLDKQQLIVYTEGRRNPRNEFFAKGNGAFREGRLIVLVDEFSASASEIVTGAIQDWDRGLVVGRRTFGKGLVQRPIDLPDGSMIRLTVSRYYTPAGRCIQKPYESIEQYNQDLIDRYNHGEMMSADSIHFPDSLKYRTHRLGRTVYGGGGIMPDYFVPIDTTLYTPYHRQLRDRGVLLKVHYRQLEAHRREWADRYRQFSDFLQHFEVSEQQLADLVAAGQEQGIAFDETAYQRSLPLLKLQLKALIARDLWDMNEYYHVINEANESVRRAQELLKEKDWEEWMLKKKRRE</sequence>
<dbReference type="SMART" id="SM00228">
    <property type="entry name" value="PDZ"/>
    <property type="match status" value="1"/>
</dbReference>
<dbReference type="InterPro" id="IPR004447">
    <property type="entry name" value="Peptidase_S41A"/>
</dbReference>
<gene>
    <name evidence="6" type="ORF">EVA_00219</name>
</gene>
<dbReference type="Pfam" id="PF17820">
    <property type="entry name" value="PDZ_6"/>
    <property type="match status" value="1"/>
</dbReference>
<reference evidence="6" key="1">
    <citation type="journal article" date="2012" name="PLoS ONE">
        <title>Gene sets for utilization of primary and secondary nutrition supplies in the distal gut of endangered iberian lynx.</title>
        <authorList>
            <person name="Alcaide M."/>
            <person name="Messina E."/>
            <person name="Richter M."/>
            <person name="Bargiela R."/>
            <person name="Peplies J."/>
            <person name="Huws S.A."/>
            <person name="Newbold C.J."/>
            <person name="Golyshin P.N."/>
            <person name="Simon M.A."/>
            <person name="Lopez G."/>
            <person name="Yakimov M.M."/>
            <person name="Ferrer M."/>
        </authorList>
    </citation>
    <scope>NUCLEOTIDE SEQUENCE</scope>
</reference>
<evidence type="ECO:0000256" key="1">
    <source>
        <dbReference type="ARBA" id="ARBA00009179"/>
    </source>
</evidence>
<keyword evidence="2" id="KW-0645">Protease</keyword>
<accession>J9GRN2</accession>
<dbReference type="SUPFAM" id="SSF52096">
    <property type="entry name" value="ClpP/crotonase"/>
    <property type="match status" value="1"/>
</dbReference>
<dbReference type="InterPro" id="IPR036034">
    <property type="entry name" value="PDZ_sf"/>
</dbReference>
<keyword evidence="4" id="KW-0720">Serine protease</keyword>
<evidence type="ECO:0000259" key="5">
    <source>
        <dbReference type="PROSITE" id="PS50106"/>
    </source>
</evidence>
<dbReference type="Gene3D" id="3.30.750.44">
    <property type="match status" value="1"/>
</dbReference>
<dbReference type="InterPro" id="IPR029045">
    <property type="entry name" value="ClpP/crotonase-like_dom_sf"/>
</dbReference>
<dbReference type="Gene3D" id="2.30.42.10">
    <property type="match status" value="1"/>
</dbReference>
<feature type="domain" description="PDZ" evidence="5">
    <location>
        <begin position="1"/>
        <end position="86"/>
    </location>
</feature>
<dbReference type="SUPFAM" id="SSF50156">
    <property type="entry name" value="PDZ domain-like"/>
    <property type="match status" value="1"/>
</dbReference>